<sequence length="457" mass="51075">MVRLTIEERELTYCRIIVSTLGLCIALVIGATETLAGERAKRAESVIVNLSRQATEILSQTDKPLNSRETQLAATIGRHFHFTLIAELVVGPKWEGIPQHERQEFLNLFRDFYLDSYGSQLGGYPDDEFTILSVQEKGSRDVFVKARLIRAQREAVVVDWRLREVLGRSLIIDILINGASVAFSHRENFHPVLSNDGIGGLITLFKIRAERLKAETRGFAAGELFEQGRFAEAVSIWKELAQNGDPEAQFNLSIMYAEGRGVEPDSSKAEYWNNRAYKSAYPPALHNKALTLLADGEEKAAVTLLEKSARTNFAPSQYTLGKLYSYALGVAENPARSFEFIRLAAESGMAEAQYNLGKNYRDGYGTEVDIAESFSWFERAAKQGYGKAQAKLVTRHGNGEGVPRDDIEALKWAILAAKEGISEAAEWQKIYQSRMTKADVLRAEQLAKEFKPQREGP</sequence>
<proteinExistence type="predicted"/>
<dbReference type="Pfam" id="PF05494">
    <property type="entry name" value="MlaC"/>
    <property type="match status" value="1"/>
</dbReference>
<evidence type="ECO:0008006" key="4">
    <source>
        <dbReference type="Google" id="ProtNLM"/>
    </source>
</evidence>
<comment type="caution">
    <text evidence="2">The sequence shown here is derived from an EMBL/GenBank/DDBJ whole genome shotgun (WGS) entry which is preliminary data.</text>
</comment>
<dbReference type="SUPFAM" id="SSF81901">
    <property type="entry name" value="HCP-like"/>
    <property type="match status" value="1"/>
</dbReference>
<protein>
    <recommendedName>
        <fullName evidence="4">Sel1 repeat family protein</fullName>
    </recommendedName>
</protein>
<name>A0A6L8W6P5_9PROT</name>
<dbReference type="Pfam" id="PF08238">
    <property type="entry name" value="Sel1"/>
    <property type="match status" value="4"/>
</dbReference>
<evidence type="ECO:0000256" key="1">
    <source>
        <dbReference type="SAM" id="Phobius"/>
    </source>
</evidence>
<dbReference type="InterPro" id="IPR008869">
    <property type="entry name" value="MlaC/ttg2D"/>
</dbReference>
<dbReference type="Proteomes" id="UP000476030">
    <property type="component" value="Unassembled WGS sequence"/>
</dbReference>
<dbReference type="EMBL" id="WTUW01000002">
    <property type="protein sequence ID" value="MZR30379.1"/>
    <property type="molecule type" value="Genomic_DNA"/>
</dbReference>
<gene>
    <name evidence="2" type="ORF">GQE98_06985</name>
</gene>
<dbReference type="InterPro" id="IPR042245">
    <property type="entry name" value="Tgt2/MlaC_sf"/>
</dbReference>
<feature type="transmembrane region" description="Helical" evidence="1">
    <location>
        <begin position="12"/>
        <end position="32"/>
    </location>
</feature>
<dbReference type="InterPro" id="IPR011990">
    <property type="entry name" value="TPR-like_helical_dom_sf"/>
</dbReference>
<dbReference type="Gene3D" id="3.10.450.710">
    <property type="entry name" value="Tgt2/MlaC"/>
    <property type="match status" value="1"/>
</dbReference>
<dbReference type="SMART" id="SM00671">
    <property type="entry name" value="SEL1"/>
    <property type="match status" value="4"/>
</dbReference>
<evidence type="ECO:0000313" key="3">
    <source>
        <dbReference type="Proteomes" id="UP000476030"/>
    </source>
</evidence>
<reference evidence="2 3" key="1">
    <citation type="submission" date="2019-12" db="EMBL/GenBank/DDBJ databases">
        <title>Snethiella sp. nov. sp. isolated from sea sand.</title>
        <authorList>
            <person name="Kim J."/>
            <person name="Jeong S.E."/>
            <person name="Jung H.S."/>
            <person name="Jeon C.O."/>
        </authorList>
    </citation>
    <scope>NUCLEOTIDE SEQUENCE [LARGE SCALE GENOMIC DNA]</scope>
    <source>
        <strain evidence="2 3">DP05</strain>
    </source>
</reference>
<keyword evidence="1" id="KW-0812">Transmembrane</keyword>
<dbReference type="InterPro" id="IPR006597">
    <property type="entry name" value="Sel1-like"/>
</dbReference>
<keyword evidence="1" id="KW-1133">Transmembrane helix</keyword>
<accession>A0A6L8W6P5</accession>
<keyword evidence="1" id="KW-0472">Membrane</keyword>
<keyword evidence="3" id="KW-1185">Reference proteome</keyword>
<dbReference type="PANTHER" id="PTHR11102">
    <property type="entry name" value="SEL-1-LIKE PROTEIN"/>
    <property type="match status" value="1"/>
</dbReference>
<dbReference type="InterPro" id="IPR050767">
    <property type="entry name" value="Sel1_AlgK"/>
</dbReference>
<dbReference type="AlphaFoldDB" id="A0A6L8W6P5"/>
<dbReference type="PANTHER" id="PTHR11102:SF160">
    <property type="entry name" value="ERAD-ASSOCIATED E3 UBIQUITIN-PROTEIN LIGASE COMPONENT HRD3"/>
    <property type="match status" value="1"/>
</dbReference>
<dbReference type="Gene3D" id="1.25.40.10">
    <property type="entry name" value="Tetratricopeptide repeat domain"/>
    <property type="match status" value="1"/>
</dbReference>
<evidence type="ECO:0000313" key="2">
    <source>
        <dbReference type="EMBL" id="MZR30379.1"/>
    </source>
</evidence>
<organism evidence="2 3">
    <name type="scientific">Sneathiella litorea</name>
    <dbReference type="NCBI Taxonomy" id="2606216"/>
    <lineage>
        <taxon>Bacteria</taxon>
        <taxon>Pseudomonadati</taxon>
        <taxon>Pseudomonadota</taxon>
        <taxon>Alphaproteobacteria</taxon>
        <taxon>Sneathiellales</taxon>
        <taxon>Sneathiellaceae</taxon>
        <taxon>Sneathiella</taxon>
    </lineage>
</organism>